<name>A0A231UXW6_9HYPH</name>
<dbReference type="InterPro" id="IPR051397">
    <property type="entry name" value="Zn-ADH-like_protein"/>
</dbReference>
<gene>
    <name evidence="2" type="ORF">B7H23_11665</name>
</gene>
<dbReference type="EMBL" id="NBYO01000002">
    <property type="protein sequence ID" value="OXT00732.1"/>
    <property type="molecule type" value="Genomic_DNA"/>
</dbReference>
<dbReference type="Gene3D" id="3.40.50.720">
    <property type="entry name" value="NAD(P)-binding Rossmann-like Domain"/>
    <property type="match status" value="1"/>
</dbReference>
<dbReference type="Proteomes" id="UP000215405">
    <property type="component" value="Unassembled WGS sequence"/>
</dbReference>
<evidence type="ECO:0000259" key="1">
    <source>
        <dbReference type="SMART" id="SM00829"/>
    </source>
</evidence>
<dbReference type="PANTHER" id="PTHR43677:SF4">
    <property type="entry name" value="QUINONE OXIDOREDUCTASE-LIKE PROTEIN 2"/>
    <property type="match status" value="1"/>
</dbReference>
<dbReference type="SUPFAM" id="SSF50129">
    <property type="entry name" value="GroES-like"/>
    <property type="match status" value="1"/>
</dbReference>
<organism evidence="2 3">
    <name type="scientific">Notoacmeibacter marinus</name>
    <dbReference type="NCBI Taxonomy" id="1876515"/>
    <lineage>
        <taxon>Bacteria</taxon>
        <taxon>Pseudomonadati</taxon>
        <taxon>Pseudomonadota</taxon>
        <taxon>Alphaproteobacteria</taxon>
        <taxon>Hyphomicrobiales</taxon>
        <taxon>Notoacmeibacteraceae</taxon>
        <taxon>Notoacmeibacter</taxon>
    </lineage>
</organism>
<sequence length="326" mass="33804">MRAILAEQFGPVDGLSLAEIDDPSPGKGDVVVQVGAAGVNFPDGLMVQGLYQVKPPLPFVPGMEAAGTVTAVGERVTHLKAGDRIMALCGTGAFAEQLAVSAARCVPLPDGVSFSDACALGVGYSTSHHALKQRADLKEGETLVVLGAAGLTGLAAIQIGKLMGARVIAVASTDDKRALALQNGADEAIGYDNLKDDLKALTGGKGVDVAFDPVGGDAFDVLSRAMAWNGRLLVIGFASGRIPELPINLTLVKGYSLVGVFWGTFTAKEPDVYADNMRELFGWYAAGKIKPVVSTREGLSSVTSALAEVLGRRATGKIVIVPEETR</sequence>
<dbReference type="SMART" id="SM00829">
    <property type="entry name" value="PKS_ER"/>
    <property type="match status" value="1"/>
</dbReference>
<dbReference type="SUPFAM" id="SSF51735">
    <property type="entry name" value="NAD(P)-binding Rossmann-fold domains"/>
    <property type="match status" value="1"/>
</dbReference>
<dbReference type="Gene3D" id="3.90.180.10">
    <property type="entry name" value="Medium-chain alcohol dehydrogenases, catalytic domain"/>
    <property type="match status" value="1"/>
</dbReference>
<dbReference type="InterPro" id="IPR036291">
    <property type="entry name" value="NAD(P)-bd_dom_sf"/>
</dbReference>
<evidence type="ECO:0000313" key="2">
    <source>
        <dbReference type="EMBL" id="OXT00732.1"/>
    </source>
</evidence>
<protein>
    <submittedName>
        <fullName evidence="2">NADPH:quinone oxidoreductase</fullName>
    </submittedName>
</protein>
<dbReference type="InterPro" id="IPR020843">
    <property type="entry name" value="ER"/>
</dbReference>
<dbReference type="Pfam" id="PF00107">
    <property type="entry name" value="ADH_zinc_N"/>
    <property type="match status" value="1"/>
</dbReference>
<dbReference type="RefSeq" id="WP_094077551.1">
    <property type="nucleotide sequence ID" value="NZ_NBYO01000002.1"/>
</dbReference>
<accession>A0A231UXW6</accession>
<reference evidence="3" key="1">
    <citation type="journal article" date="2017" name="Int. J. Syst. Evol. Microbiol.">
        <title>Notoacmeibacter marinus gen. nov., sp. nov., isolated from the gut of a limpet and proposal of Notoacmeibacteraceae fam. nov. in the order Rhizobiales of the class Alphaproteobacteria.</title>
        <authorList>
            <person name="Huang Z."/>
            <person name="Guo F."/>
            <person name="Lai Q."/>
        </authorList>
    </citation>
    <scope>NUCLEOTIDE SEQUENCE [LARGE SCALE GENOMIC DNA]</scope>
    <source>
        <strain evidence="3">XMTR2A4</strain>
    </source>
</reference>
<dbReference type="InterPro" id="IPR013154">
    <property type="entry name" value="ADH-like_N"/>
</dbReference>
<evidence type="ECO:0000313" key="3">
    <source>
        <dbReference type="Proteomes" id="UP000215405"/>
    </source>
</evidence>
<dbReference type="AlphaFoldDB" id="A0A231UXW6"/>
<feature type="domain" description="Enoyl reductase (ER)" evidence="1">
    <location>
        <begin position="10"/>
        <end position="320"/>
    </location>
</feature>
<dbReference type="InterPro" id="IPR013149">
    <property type="entry name" value="ADH-like_C"/>
</dbReference>
<dbReference type="Pfam" id="PF08240">
    <property type="entry name" value="ADH_N"/>
    <property type="match status" value="1"/>
</dbReference>
<keyword evidence="3" id="KW-1185">Reference proteome</keyword>
<dbReference type="InterPro" id="IPR011032">
    <property type="entry name" value="GroES-like_sf"/>
</dbReference>
<proteinExistence type="predicted"/>
<dbReference type="CDD" id="cd08241">
    <property type="entry name" value="QOR1"/>
    <property type="match status" value="1"/>
</dbReference>
<dbReference type="PANTHER" id="PTHR43677">
    <property type="entry name" value="SHORT-CHAIN DEHYDROGENASE/REDUCTASE"/>
    <property type="match status" value="1"/>
</dbReference>
<comment type="caution">
    <text evidence="2">The sequence shown here is derived from an EMBL/GenBank/DDBJ whole genome shotgun (WGS) entry which is preliminary data.</text>
</comment>
<dbReference type="GO" id="GO:0016491">
    <property type="term" value="F:oxidoreductase activity"/>
    <property type="evidence" value="ECO:0007669"/>
    <property type="project" value="InterPro"/>
</dbReference>